<reference evidence="1" key="7">
    <citation type="journal article" date="2005" name="Science">
        <title>The Transcriptional Landscape of the Mammalian Genome.</title>
        <authorList>
            <consortium name="The FANTOM Consortium"/>
            <consortium name="Riken Genome Exploration Research Group and Genome Science Group (Genome Network Project Core Group)"/>
        </authorList>
    </citation>
    <scope>NUCLEOTIDE SEQUENCE</scope>
    <source>
        <strain evidence="1">C57BL/6J</strain>
    </source>
</reference>
<dbReference type="EMBL" id="AK155673">
    <property type="protein sequence ID" value="BAE33381.1"/>
    <property type="molecule type" value="mRNA"/>
</dbReference>
<reference evidence="1" key="2">
    <citation type="journal article" date="2000" name="Genome Res.">
        <title>Normalization and subtraction of cap-trapper-selected cDNAs to prepare full-length cDNA libraries for rapid discovery of new genes.</title>
        <authorList>
            <person name="Carninci P."/>
            <person name="Shibata Y."/>
            <person name="Hayatsu N."/>
            <person name="Sugahara Y."/>
            <person name="Shibata K."/>
            <person name="Itoh M."/>
            <person name="Konno H."/>
            <person name="Okazaki Y."/>
            <person name="Muramatsu M."/>
            <person name="Hayashizaki Y."/>
        </authorList>
    </citation>
    <scope>NUCLEOTIDE SEQUENCE</scope>
    <source>
        <strain evidence="1">C57BL/6J</strain>
    </source>
</reference>
<organism evidence="1">
    <name type="scientific">Mus musculus</name>
    <name type="common">Mouse</name>
    <dbReference type="NCBI Taxonomy" id="10090"/>
    <lineage>
        <taxon>Eukaryota</taxon>
        <taxon>Metazoa</taxon>
        <taxon>Chordata</taxon>
        <taxon>Craniata</taxon>
        <taxon>Vertebrata</taxon>
        <taxon>Euteleostomi</taxon>
        <taxon>Mammalia</taxon>
        <taxon>Eutheria</taxon>
        <taxon>Euarchontoglires</taxon>
        <taxon>Glires</taxon>
        <taxon>Rodentia</taxon>
        <taxon>Myomorpha</taxon>
        <taxon>Muroidea</taxon>
        <taxon>Muridae</taxon>
        <taxon>Murinae</taxon>
        <taxon>Mus</taxon>
        <taxon>Mus</taxon>
    </lineage>
</organism>
<reference evidence="1" key="5">
    <citation type="journal article" date="2002" name="Nature">
        <title>Analysis of the mouse transcriptome based on functional annotation of 60,770 full-length cDNAs.</title>
        <authorList>
            <consortium name="The FANTOM Consortium and the RIKEN Genome Exploration Research Group Phase I and II Team"/>
        </authorList>
    </citation>
    <scope>NUCLEOTIDE SEQUENCE</scope>
    <source>
        <strain evidence="1">C57BL/6J</strain>
    </source>
</reference>
<dbReference type="AlphaFoldDB" id="Q3U1W2"/>
<reference evidence="1" key="8">
    <citation type="journal article" date="2005" name="Science">
        <title>Antisense Transcription in the Mammalian Transcriptome.</title>
        <authorList>
            <consortium name="RIKEN Genome Exploration Research Group and Genome Science Group (Genome Network Project Core Group) and the FANTOM Consortium"/>
        </authorList>
    </citation>
    <scope>NUCLEOTIDE SEQUENCE</scope>
    <source>
        <strain evidence="1">C57BL/6J</strain>
    </source>
</reference>
<accession>Q3U1W2</accession>
<evidence type="ECO:0000313" key="2">
    <source>
        <dbReference type="MGI" id="MGI:3641993"/>
    </source>
</evidence>
<dbReference type="MGI" id="MGI:3641993">
    <property type="gene designation" value="Gm10469"/>
</dbReference>
<dbReference type="AGR" id="MGI:3641993"/>
<evidence type="ECO:0000313" key="1">
    <source>
        <dbReference type="EMBL" id="BAE33381.1"/>
    </source>
</evidence>
<name>Q3U1W2_MOUSE</name>
<reference evidence="1" key="3">
    <citation type="journal article" date="2000" name="Genome Res.">
        <title>RIKEN integrated sequence analysis (RISA) system--384-format sequencing pipeline with 384 multicapillary sequencer.</title>
        <authorList>
            <person name="Shibata K."/>
            <person name="Itoh M."/>
            <person name="Aizawa K."/>
            <person name="Nagaoka S."/>
            <person name="Sasaki N."/>
            <person name="Carninci P."/>
            <person name="Konno H."/>
            <person name="Akiyama J."/>
            <person name="Nishi K."/>
            <person name="Kitsunai T."/>
            <person name="Tashiro H."/>
            <person name="Itoh M."/>
            <person name="Sumi N."/>
            <person name="Ishii Y."/>
            <person name="Nakamura S."/>
            <person name="Hazama M."/>
            <person name="Nishine T."/>
            <person name="Harada A."/>
            <person name="Yamamoto R."/>
            <person name="Matsumoto H."/>
            <person name="Sakaguchi S."/>
            <person name="Ikegami T."/>
            <person name="Kashiwagi K."/>
            <person name="Fujiwake S."/>
            <person name="Inoue K."/>
            <person name="Togawa Y."/>
            <person name="Izawa M."/>
            <person name="Ohara E."/>
            <person name="Watahiki M."/>
            <person name="Yoneda Y."/>
            <person name="Ishikawa T."/>
            <person name="Ozawa K."/>
            <person name="Tanaka T."/>
            <person name="Matsuura S."/>
            <person name="Kawai J."/>
            <person name="Okazaki Y."/>
            <person name="Muramatsu M."/>
            <person name="Inoue Y."/>
            <person name="Kira A."/>
            <person name="Hayashizaki Y."/>
        </authorList>
    </citation>
    <scope>NUCLEOTIDE SEQUENCE</scope>
    <source>
        <strain evidence="1">C57BL/6J</strain>
    </source>
</reference>
<reference evidence="1" key="4">
    <citation type="journal article" date="2001" name="Nature">
        <title>Functional annotation of a full-length mouse cDNA collection.</title>
        <authorList>
            <consortium name="The RIKEN Genome Exploration Research Group Phase II Team and the FANTOM Consortium"/>
        </authorList>
    </citation>
    <scope>NUCLEOTIDE SEQUENCE</scope>
    <source>
        <strain evidence="1">C57BL/6J</strain>
    </source>
</reference>
<proteinExistence type="evidence at transcript level"/>
<reference evidence="1" key="6">
    <citation type="submission" date="2004-03" db="EMBL/GenBank/DDBJ databases">
        <authorList>
            <person name="Arakawa T."/>
            <person name="Carninci P."/>
            <person name="Fukuda S."/>
            <person name="Hashizume W."/>
            <person name="Hayashida K."/>
            <person name="Hori F."/>
            <person name="Iida J."/>
            <person name="Imamura K."/>
            <person name="Imotani K."/>
            <person name="Itoh M."/>
            <person name="Kanagawa S."/>
            <person name="Kawai J."/>
            <person name="Kojima M."/>
            <person name="Konno H."/>
            <person name="Murata M."/>
            <person name="Nakamura M."/>
            <person name="Ninomiya N."/>
            <person name="Nishiyori H."/>
            <person name="Nomura K."/>
            <person name="Ohno M."/>
            <person name="Sakazume N."/>
            <person name="Sano H."/>
            <person name="Sasaki D."/>
            <person name="Shibata K."/>
            <person name="Shiraki T."/>
            <person name="Tagami M."/>
            <person name="Tagami Y."/>
            <person name="Waki K."/>
            <person name="Watahiki A."/>
            <person name="Muramatsu M."/>
            <person name="Hayashizaki Y."/>
        </authorList>
    </citation>
    <scope>NUCLEOTIDE SEQUENCE</scope>
    <source>
        <strain evidence="1">C57BL/6J</strain>
    </source>
</reference>
<protein>
    <submittedName>
        <fullName evidence="1">Uncharacterized protein</fullName>
    </submittedName>
</protein>
<gene>
    <name evidence="2" type="primary">Gm10469</name>
</gene>
<sequence length="67" mass="7460">MAPNNGFLLQKVCLLPVTHLASFSIVLALPCHFLFSPCQVFPRPSSVRSPSCILPDVPPVRILFWKL</sequence>
<reference evidence="1" key="1">
    <citation type="journal article" date="1999" name="Methods Enzymol.">
        <title>High-efficiency full-length cDNA cloning.</title>
        <authorList>
            <person name="Carninci P."/>
            <person name="Hayashizaki Y."/>
        </authorList>
    </citation>
    <scope>NUCLEOTIDE SEQUENCE</scope>
    <source>
        <strain evidence="1">C57BL/6J</strain>
    </source>
</reference>